<comment type="caution">
    <text evidence="7">The sequence shown here is derived from an EMBL/GenBank/DDBJ whole genome shotgun (WGS) entry which is preliminary data.</text>
</comment>
<evidence type="ECO:0000256" key="1">
    <source>
        <dbReference type="ARBA" id="ARBA00005854"/>
    </source>
</evidence>
<feature type="domain" description="D-isomer specific 2-hydroxyacid dehydrogenase NAD-binding" evidence="6">
    <location>
        <begin position="103"/>
        <end position="276"/>
    </location>
</feature>
<dbReference type="EMBL" id="NQWI01000122">
    <property type="protein sequence ID" value="PDW01633.1"/>
    <property type="molecule type" value="Genomic_DNA"/>
</dbReference>
<accession>A0A2A6RFB1</accession>
<evidence type="ECO:0000313" key="7">
    <source>
        <dbReference type="EMBL" id="PDW01633.1"/>
    </source>
</evidence>
<reference evidence="8" key="1">
    <citation type="submission" date="2017-08" db="EMBL/GenBank/DDBJ databases">
        <authorList>
            <person name="Grouzdev D.S."/>
            <person name="Gaisin V.A."/>
            <person name="Rysina M.S."/>
            <person name="Gorlenko V.M."/>
        </authorList>
    </citation>
    <scope>NUCLEOTIDE SEQUENCE [LARGE SCALE GENOMIC DNA]</scope>
    <source>
        <strain evidence="8">Kir15-3F</strain>
    </source>
</reference>
<dbReference type="OrthoDB" id="9792971at2"/>
<evidence type="ECO:0000259" key="6">
    <source>
        <dbReference type="Pfam" id="PF02826"/>
    </source>
</evidence>
<dbReference type="PANTHER" id="PTHR43333:SF1">
    <property type="entry name" value="D-ISOMER SPECIFIC 2-HYDROXYACID DEHYDROGENASE NAD-BINDING DOMAIN-CONTAINING PROTEIN"/>
    <property type="match status" value="1"/>
</dbReference>
<dbReference type="GO" id="GO:0051287">
    <property type="term" value="F:NAD binding"/>
    <property type="evidence" value="ECO:0007669"/>
    <property type="project" value="InterPro"/>
</dbReference>
<evidence type="ECO:0000256" key="4">
    <source>
        <dbReference type="RuleBase" id="RU003719"/>
    </source>
</evidence>
<dbReference type="Pfam" id="PF02826">
    <property type="entry name" value="2-Hacid_dh_C"/>
    <property type="match status" value="1"/>
</dbReference>
<dbReference type="SUPFAM" id="SSF51735">
    <property type="entry name" value="NAD(P)-binding Rossmann-fold domains"/>
    <property type="match status" value="1"/>
</dbReference>
<dbReference type="Pfam" id="PF00389">
    <property type="entry name" value="2-Hacid_dh"/>
    <property type="match status" value="1"/>
</dbReference>
<name>A0A2A6RFB1_9CHLR</name>
<evidence type="ECO:0000313" key="8">
    <source>
        <dbReference type="Proteomes" id="UP000220527"/>
    </source>
</evidence>
<dbReference type="PANTHER" id="PTHR43333">
    <property type="entry name" value="2-HACID_DH_C DOMAIN-CONTAINING PROTEIN"/>
    <property type="match status" value="1"/>
</dbReference>
<evidence type="ECO:0000259" key="5">
    <source>
        <dbReference type="Pfam" id="PF00389"/>
    </source>
</evidence>
<keyword evidence="8" id="KW-1185">Reference proteome</keyword>
<proteinExistence type="inferred from homology"/>
<dbReference type="GO" id="GO:0016616">
    <property type="term" value="F:oxidoreductase activity, acting on the CH-OH group of donors, NAD or NADP as acceptor"/>
    <property type="evidence" value="ECO:0007669"/>
    <property type="project" value="InterPro"/>
</dbReference>
<keyword evidence="3" id="KW-0520">NAD</keyword>
<dbReference type="Proteomes" id="UP000220527">
    <property type="component" value="Unassembled WGS sequence"/>
</dbReference>
<evidence type="ECO:0000256" key="3">
    <source>
        <dbReference type="ARBA" id="ARBA00023027"/>
    </source>
</evidence>
<dbReference type="Gene3D" id="3.40.50.720">
    <property type="entry name" value="NAD(P)-binding Rossmann-like Domain"/>
    <property type="match status" value="2"/>
</dbReference>
<evidence type="ECO:0000256" key="2">
    <source>
        <dbReference type="ARBA" id="ARBA00023002"/>
    </source>
</evidence>
<dbReference type="PROSITE" id="PS00671">
    <property type="entry name" value="D_2_HYDROXYACID_DH_3"/>
    <property type="match status" value="1"/>
</dbReference>
<dbReference type="RefSeq" id="WP_097645516.1">
    <property type="nucleotide sequence ID" value="NZ_NQWI01000122.1"/>
</dbReference>
<dbReference type="AlphaFoldDB" id="A0A2A6RFB1"/>
<comment type="similarity">
    <text evidence="1 4">Belongs to the D-isomer specific 2-hydroxyacid dehydrogenase family.</text>
</comment>
<dbReference type="InterPro" id="IPR006139">
    <property type="entry name" value="D-isomer_2_OHA_DH_cat_dom"/>
</dbReference>
<sequence>MKIIAPTQIRHLLAPQLPAEVTPVWIAPELHFEGDPTGALAYMRWWGEQEAFIYVLQEAQQLRWVHTPSAGVDHLLVPAVYERDLLLTNSAGVHAIPMAEFVLGLLLAYVKRLPYFYNAQAERRWAGDIGLAELHGATMLILGLGGIGQAIAERAAAFGMRVWGSRRKPIATPHVERVVTGDEWRTLLPATDYLVVTAPLTAATRGMVDAAALAALPPSAYLVNVGRGPLIDEAALIEALRHGKLAGAALDTFDQEPLPPEHPFWIMPNVTITPHATAFSPRMHQRQVTLFLDNLVRFMQGQPLRNIVDKSAGY</sequence>
<dbReference type="InterPro" id="IPR029753">
    <property type="entry name" value="D-isomer_DH_CS"/>
</dbReference>
<organism evidence="7 8">
    <name type="scientific">Candidatus Viridilinea mediisalina</name>
    <dbReference type="NCBI Taxonomy" id="2024553"/>
    <lineage>
        <taxon>Bacteria</taxon>
        <taxon>Bacillati</taxon>
        <taxon>Chloroflexota</taxon>
        <taxon>Chloroflexia</taxon>
        <taxon>Chloroflexales</taxon>
        <taxon>Chloroflexineae</taxon>
        <taxon>Oscillochloridaceae</taxon>
        <taxon>Candidatus Viridilinea</taxon>
    </lineage>
</organism>
<protein>
    <submittedName>
        <fullName evidence="7">Hydroxyacid dehydrogenase</fullName>
    </submittedName>
</protein>
<keyword evidence="2 4" id="KW-0560">Oxidoreductase</keyword>
<dbReference type="InterPro" id="IPR006140">
    <property type="entry name" value="D-isomer_DH_NAD-bd"/>
</dbReference>
<dbReference type="SUPFAM" id="SSF52283">
    <property type="entry name" value="Formate/glycerate dehydrogenase catalytic domain-like"/>
    <property type="match status" value="1"/>
</dbReference>
<dbReference type="CDD" id="cd05300">
    <property type="entry name" value="2-Hacid_dh_1"/>
    <property type="match status" value="1"/>
</dbReference>
<gene>
    <name evidence="7" type="ORF">CJ255_18185</name>
</gene>
<dbReference type="InterPro" id="IPR036291">
    <property type="entry name" value="NAD(P)-bd_dom_sf"/>
</dbReference>
<feature type="domain" description="D-isomer specific 2-hydroxyacid dehydrogenase catalytic" evidence="5">
    <location>
        <begin position="55"/>
        <end position="308"/>
    </location>
</feature>